<dbReference type="Proteomes" id="UP001583177">
    <property type="component" value="Unassembled WGS sequence"/>
</dbReference>
<evidence type="ECO:0000256" key="3">
    <source>
        <dbReference type="ARBA" id="ARBA00022989"/>
    </source>
</evidence>
<keyword evidence="2 6" id="KW-0812">Transmembrane</keyword>
<sequence length="350" mass="39588">MAKAIQNTDKMSPINEKSKLLQEQELPAGVETDGTRGKADVKPKSFFGHIWNIISLSHLITRDNQRAYMTPMIMFAMLSVASGGVTTDPNPSWKDIAFSFPHVVLYMWLWVLYFDCSNQKEPEAVQEDKLNKPWRAIPSGRLTMESAETWYKWSCAILPAASGLWLGGFPEAIAFMIETWIHDYAKGGDFWWSKNIINLFFYGTGQLGATHVAVVHMGNNTMSRAGYEWCAMLALQTLTTIQLQDIKDMEGDAARGRSTMPIAFGEWPCRYFTMAAICFWSVACPVYWSNGSLHAGFILPIFFGGLITIRSLTWTTLASDRRTWPYFILGWLPALYATPLLARFELLPVF</sequence>
<feature type="compositionally biased region" description="Polar residues" evidence="5">
    <location>
        <begin position="1"/>
        <end position="10"/>
    </location>
</feature>
<dbReference type="PANTHER" id="PTHR42723:SF1">
    <property type="entry name" value="CHLOROPHYLL SYNTHASE, CHLOROPLASTIC"/>
    <property type="match status" value="1"/>
</dbReference>
<organism evidence="7 8">
    <name type="scientific">Diaporthe australafricana</name>
    <dbReference type="NCBI Taxonomy" id="127596"/>
    <lineage>
        <taxon>Eukaryota</taxon>
        <taxon>Fungi</taxon>
        <taxon>Dikarya</taxon>
        <taxon>Ascomycota</taxon>
        <taxon>Pezizomycotina</taxon>
        <taxon>Sordariomycetes</taxon>
        <taxon>Sordariomycetidae</taxon>
        <taxon>Diaporthales</taxon>
        <taxon>Diaporthaceae</taxon>
        <taxon>Diaporthe</taxon>
    </lineage>
</organism>
<feature type="transmembrane region" description="Helical" evidence="6">
    <location>
        <begin position="269"/>
        <end position="288"/>
    </location>
</feature>
<evidence type="ECO:0000313" key="7">
    <source>
        <dbReference type="EMBL" id="KAL1851319.1"/>
    </source>
</evidence>
<evidence type="ECO:0000256" key="4">
    <source>
        <dbReference type="ARBA" id="ARBA00023136"/>
    </source>
</evidence>
<dbReference type="EMBL" id="JAWRVE010000175">
    <property type="protein sequence ID" value="KAL1851319.1"/>
    <property type="molecule type" value="Genomic_DNA"/>
</dbReference>
<gene>
    <name evidence="7" type="ORF">Daus18300_012624</name>
</gene>
<keyword evidence="3 6" id="KW-1133">Transmembrane helix</keyword>
<feature type="transmembrane region" description="Helical" evidence="6">
    <location>
        <begin position="67"/>
        <end position="84"/>
    </location>
</feature>
<evidence type="ECO:0000256" key="6">
    <source>
        <dbReference type="SAM" id="Phobius"/>
    </source>
</evidence>
<dbReference type="CDD" id="cd13965">
    <property type="entry name" value="PT_UbiA_3"/>
    <property type="match status" value="1"/>
</dbReference>
<protein>
    <recommendedName>
        <fullName evidence="9">UbiA prenyltransferase</fullName>
    </recommendedName>
</protein>
<reference evidence="7 8" key="1">
    <citation type="journal article" date="2024" name="IMA Fungus">
        <title>IMA Genome - F19 : A genome assembly and annotation guide to empower mycologists, including annotated draft genome sequences of Ceratocystis pirilliformis, Diaporthe australafricana, Fusarium ophioides, Paecilomyces lecythidis, and Sporothrix stenoceras.</title>
        <authorList>
            <person name="Aylward J."/>
            <person name="Wilson A.M."/>
            <person name="Visagie C.M."/>
            <person name="Spraker J."/>
            <person name="Barnes I."/>
            <person name="Buitendag C."/>
            <person name="Ceriani C."/>
            <person name="Del Mar Angel L."/>
            <person name="du Plessis D."/>
            <person name="Fuchs T."/>
            <person name="Gasser K."/>
            <person name="Kramer D."/>
            <person name="Li W."/>
            <person name="Munsamy K."/>
            <person name="Piso A."/>
            <person name="Price J.L."/>
            <person name="Sonnekus B."/>
            <person name="Thomas C."/>
            <person name="van der Nest A."/>
            <person name="van Dijk A."/>
            <person name="van Heerden A."/>
            <person name="van Vuuren N."/>
            <person name="Yilmaz N."/>
            <person name="Duong T.A."/>
            <person name="van der Merwe N.A."/>
            <person name="Wingfield M.J."/>
            <person name="Wingfield B.D."/>
        </authorList>
    </citation>
    <scope>NUCLEOTIDE SEQUENCE [LARGE SCALE GENOMIC DNA]</scope>
    <source>
        <strain evidence="7 8">CMW 18300</strain>
    </source>
</reference>
<dbReference type="Pfam" id="PF01040">
    <property type="entry name" value="UbiA"/>
    <property type="match status" value="1"/>
</dbReference>
<accession>A0ABR3W2S2</accession>
<dbReference type="InterPro" id="IPR050475">
    <property type="entry name" value="Prenyltransferase_related"/>
</dbReference>
<dbReference type="PANTHER" id="PTHR42723">
    <property type="entry name" value="CHLOROPHYLL SYNTHASE"/>
    <property type="match status" value="1"/>
</dbReference>
<evidence type="ECO:0000256" key="1">
    <source>
        <dbReference type="ARBA" id="ARBA00004141"/>
    </source>
</evidence>
<evidence type="ECO:0000313" key="8">
    <source>
        <dbReference type="Proteomes" id="UP001583177"/>
    </source>
</evidence>
<keyword evidence="8" id="KW-1185">Reference proteome</keyword>
<name>A0ABR3W2S2_9PEZI</name>
<comment type="caution">
    <text evidence="7">The sequence shown here is derived from an EMBL/GenBank/DDBJ whole genome shotgun (WGS) entry which is preliminary data.</text>
</comment>
<proteinExistence type="predicted"/>
<keyword evidence="4 6" id="KW-0472">Membrane</keyword>
<evidence type="ECO:0000256" key="5">
    <source>
        <dbReference type="SAM" id="MobiDB-lite"/>
    </source>
</evidence>
<feature type="transmembrane region" description="Helical" evidence="6">
    <location>
        <begin position="96"/>
        <end position="114"/>
    </location>
</feature>
<feature type="transmembrane region" description="Helical" evidence="6">
    <location>
        <begin position="324"/>
        <end position="342"/>
    </location>
</feature>
<dbReference type="InterPro" id="IPR000537">
    <property type="entry name" value="UbiA_prenyltransferase"/>
</dbReference>
<comment type="subcellular location">
    <subcellularLocation>
        <location evidence="1">Membrane</location>
        <topology evidence="1">Multi-pass membrane protein</topology>
    </subcellularLocation>
</comment>
<evidence type="ECO:0000256" key="2">
    <source>
        <dbReference type="ARBA" id="ARBA00022692"/>
    </source>
</evidence>
<feature type="region of interest" description="Disordered" evidence="5">
    <location>
        <begin position="1"/>
        <end position="37"/>
    </location>
</feature>
<evidence type="ECO:0008006" key="9">
    <source>
        <dbReference type="Google" id="ProtNLM"/>
    </source>
</evidence>
<feature type="transmembrane region" description="Helical" evidence="6">
    <location>
        <begin position="294"/>
        <end position="312"/>
    </location>
</feature>